<dbReference type="EC" id="3.2.1.51" evidence="3"/>
<dbReference type="Gene3D" id="3.20.20.80">
    <property type="entry name" value="Glycosidases"/>
    <property type="match status" value="1"/>
</dbReference>
<dbReference type="EMBL" id="LAZR01042544">
    <property type="protein sequence ID" value="KKL09289.1"/>
    <property type="molecule type" value="Genomic_DNA"/>
</dbReference>
<keyword evidence="4" id="KW-0732">Signal</keyword>
<dbReference type="InterPro" id="IPR017853">
    <property type="entry name" value="GH"/>
</dbReference>
<evidence type="ECO:0000256" key="5">
    <source>
        <dbReference type="ARBA" id="ARBA00022801"/>
    </source>
</evidence>
<evidence type="ECO:0000256" key="2">
    <source>
        <dbReference type="ARBA" id="ARBA00007951"/>
    </source>
</evidence>
<dbReference type="AlphaFoldDB" id="A0A0F9AI92"/>
<keyword evidence="6" id="KW-0326">Glycosidase</keyword>
<accession>A0A0F9AI92</accession>
<comment type="similarity">
    <text evidence="2">Belongs to the glycosyl hydrolase 29 family.</text>
</comment>
<feature type="non-terminal residue" evidence="8">
    <location>
        <position position="1"/>
    </location>
</feature>
<dbReference type="SMART" id="SM00812">
    <property type="entry name" value="Alpha_L_fucos"/>
    <property type="match status" value="1"/>
</dbReference>
<dbReference type="GO" id="GO:0004560">
    <property type="term" value="F:alpha-L-fucosidase activity"/>
    <property type="evidence" value="ECO:0007669"/>
    <property type="project" value="InterPro"/>
</dbReference>
<sequence length="475" mass="53262">NKHHDGLCMWDTKLSDYKSTSPECPADRDFFKEWADASRATGLKNGIYFSQTDWYHPDYMRDEKSHKRYIETMHGWVRELCTDYGKVDYIFFDGLGGLATNWDSENLFAMIRGLQGDAVVNMRCGAYDAKDWPMHRWLQPSEDVRGQLPMTRGYPGDFDTPEQQINRMQTDRPWETCMPLQNGQWQYSPNCAMKSPKGVIQTLVNVVGRDGNLMVSAGIMPDGRLDPRAVKVLDACGDWLKQYGETIYDTRGGPYYPTPFGVATYRGDTIFVHLLQPLIDPLTLPPIQKKLISSSVLTGGEAEVSQDADGAITISLPAEHHHEIDTIIVLKLDGPAKDAKPGRLVLGSLATGKKVTVSNVYSGLACFAGDNAVDDWRYYKNGLEVYRDVDSDFNRKADQFRWFHTSGSRWGIDDNEDGQIDRWKTISAEEVSAEAVAALSSGDTQRFMCLVLTPKELKSLGLGPEKQKQLGATIS</sequence>
<dbReference type="InterPro" id="IPR016286">
    <property type="entry name" value="FUC_metazoa-typ"/>
</dbReference>
<dbReference type="InterPro" id="IPR000933">
    <property type="entry name" value="Glyco_hydro_29"/>
</dbReference>
<name>A0A0F9AI92_9ZZZZ</name>
<comment type="function">
    <text evidence="1">Alpha-L-fucosidase is responsible for hydrolyzing the alpha-1,6-linked fucose joined to the reducing-end N-acetylglucosamine of the carbohydrate moieties of glycoproteins.</text>
</comment>
<dbReference type="GO" id="GO:0005764">
    <property type="term" value="C:lysosome"/>
    <property type="evidence" value="ECO:0007669"/>
    <property type="project" value="TreeGrafter"/>
</dbReference>
<keyword evidence="5" id="KW-0378">Hydrolase</keyword>
<organism evidence="8">
    <name type="scientific">marine sediment metagenome</name>
    <dbReference type="NCBI Taxonomy" id="412755"/>
    <lineage>
        <taxon>unclassified sequences</taxon>
        <taxon>metagenomes</taxon>
        <taxon>ecological metagenomes</taxon>
    </lineage>
</organism>
<dbReference type="SUPFAM" id="SSF51445">
    <property type="entry name" value="(Trans)glycosidases"/>
    <property type="match status" value="1"/>
</dbReference>
<gene>
    <name evidence="8" type="ORF">LCGC14_2567350</name>
</gene>
<protein>
    <recommendedName>
        <fullName evidence="3">alpha-L-fucosidase</fullName>
        <ecNumber evidence="3">3.2.1.51</ecNumber>
    </recommendedName>
</protein>
<reference evidence="8" key="1">
    <citation type="journal article" date="2015" name="Nature">
        <title>Complex archaea that bridge the gap between prokaryotes and eukaryotes.</title>
        <authorList>
            <person name="Spang A."/>
            <person name="Saw J.H."/>
            <person name="Jorgensen S.L."/>
            <person name="Zaremba-Niedzwiedzka K."/>
            <person name="Martijn J."/>
            <person name="Lind A.E."/>
            <person name="van Eijk R."/>
            <person name="Schleper C."/>
            <person name="Guy L."/>
            <person name="Ettema T.J."/>
        </authorList>
    </citation>
    <scope>NUCLEOTIDE SEQUENCE</scope>
</reference>
<dbReference type="PRINTS" id="PR00741">
    <property type="entry name" value="GLHYDRLASE29"/>
</dbReference>
<evidence type="ECO:0000313" key="8">
    <source>
        <dbReference type="EMBL" id="KKL09289.1"/>
    </source>
</evidence>
<proteinExistence type="inferred from homology"/>
<dbReference type="InterPro" id="IPR057739">
    <property type="entry name" value="Glyco_hydro_29_N"/>
</dbReference>
<evidence type="ECO:0000256" key="1">
    <source>
        <dbReference type="ARBA" id="ARBA00004071"/>
    </source>
</evidence>
<feature type="non-terminal residue" evidence="8">
    <location>
        <position position="475"/>
    </location>
</feature>
<dbReference type="GO" id="GO:0006004">
    <property type="term" value="P:fucose metabolic process"/>
    <property type="evidence" value="ECO:0007669"/>
    <property type="project" value="InterPro"/>
</dbReference>
<evidence type="ECO:0000256" key="6">
    <source>
        <dbReference type="ARBA" id="ARBA00023295"/>
    </source>
</evidence>
<evidence type="ECO:0000256" key="4">
    <source>
        <dbReference type="ARBA" id="ARBA00022729"/>
    </source>
</evidence>
<feature type="domain" description="Glycoside hydrolase family 29 N-terminal" evidence="7">
    <location>
        <begin position="2"/>
        <end position="245"/>
    </location>
</feature>
<comment type="caution">
    <text evidence="8">The sequence shown here is derived from an EMBL/GenBank/DDBJ whole genome shotgun (WGS) entry which is preliminary data.</text>
</comment>
<evidence type="ECO:0000259" key="7">
    <source>
        <dbReference type="Pfam" id="PF01120"/>
    </source>
</evidence>
<dbReference type="GO" id="GO:0016139">
    <property type="term" value="P:glycoside catabolic process"/>
    <property type="evidence" value="ECO:0007669"/>
    <property type="project" value="TreeGrafter"/>
</dbReference>
<dbReference type="PANTHER" id="PTHR10030:SF37">
    <property type="entry name" value="ALPHA-L-FUCOSIDASE-RELATED"/>
    <property type="match status" value="1"/>
</dbReference>
<evidence type="ECO:0000256" key="3">
    <source>
        <dbReference type="ARBA" id="ARBA00012662"/>
    </source>
</evidence>
<dbReference type="PANTHER" id="PTHR10030">
    <property type="entry name" value="ALPHA-L-FUCOSIDASE"/>
    <property type="match status" value="1"/>
</dbReference>
<dbReference type="Pfam" id="PF01120">
    <property type="entry name" value="Alpha_L_fucos"/>
    <property type="match status" value="1"/>
</dbReference>